<dbReference type="PROSITE" id="PS51740">
    <property type="entry name" value="SPOVT_ABRB"/>
    <property type="match status" value="1"/>
</dbReference>
<dbReference type="EMBL" id="JBHUMK010000008">
    <property type="protein sequence ID" value="MFD2608108.1"/>
    <property type="molecule type" value="Genomic_DNA"/>
</dbReference>
<dbReference type="Proteomes" id="UP001597475">
    <property type="component" value="Unassembled WGS sequence"/>
</dbReference>
<sequence length="77" mass="8458">MVTRVFKSGNSQAVRLPKELRVDAEELEITRHGDTLILRPVVRPGSLAGAFDALAQMGDDFLPAGREQGEPQEREAL</sequence>
<keyword evidence="5" id="KW-1185">Reference proteome</keyword>
<evidence type="ECO:0000259" key="3">
    <source>
        <dbReference type="PROSITE" id="PS51740"/>
    </source>
</evidence>
<keyword evidence="2" id="KW-0238">DNA-binding</keyword>
<reference evidence="5" key="1">
    <citation type="journal article" date="2019" name="Int. J. Syst. Evol. Microbiol.">
        <title>The Global Catalogue of Microorganisms (GCM) 10K type strain sequencing project: providing services to taxonomists for standard genome sequencing and annotation.</title>
        <authorList>
            <consortium name="The Broad Institute Genomics Platform"/>
            <consortium name="The Broad Institute Genome Sequencing Center for Infectious Disease"/>
            <person name="Wu L."/>
            <person name="Ma J."/>
        </authorList>
    </citation>
    <scope>NUCLEOTIDE SEQUENCE [LARGE SCALE GENOMIC DNA]</scope>
    <source>
        <strain evidence="5">KCTC 33842</strain>
    </source>
</reference>
<proteinExistence type="inferred from homology"/>
<dbReference type="Pfam" id="PF04014">
    <property type="entry name" value="MazE_antitoxin"/>
    <property type="match status" value="1"/>
</dbReference>
<dbReference type="InterPro" id="IPR037914">
    <property type="entry name" value="SpoVT-AbrB_sf"/>
</dbReference>
<accession>A0ABW5NZ92</accession>
<evidence type="ECO:0000256" key="2">
    <source>
        <dbReference type="PROSITE-ProRule" id="PRU01076"/>
    </source>
</evidence>
<comment type="caution">
    <text evidence="4">The sequence shown here is derived from an EMBL/GenBank/DDBJ whole genome shotgun (WGS) entry which is preliminary data.</text>
</comment>
<dbReference type="RefSeq" id="WP_386842359.1">
    <property type="nucleotide sequence ID" value="NZ_JBHUMK010000008.1"/>
</dbReference>
<dbReference type="SUPFAM" id="SSF89447">
    <property type="entry name" value="AbrB/MazE/MraZ-like"/>
    <property type="match status" value="1"/>
</dbReference>
<evidence type="ECO:0000313" key="4">
    <source>
        <dbReference type="EMBL" id="MFD2608108.1"/>
    </source>
</evidence>
<organism evidence="4 5">
    <name type="scientific">Deinococcus taklimakanensis</name>
    <dbReference type="NCBI Taxonomy" id="536443"/>
    <lineage>
        <taxon>Bacteria</taxon>
        <taxon>Thermotogati</taxon>
        <taxon>Deinococcota</taxon>
        <taxon>Deinococci</taxon>
        <taxon>Deinococcales</taxon>
        <taxon>Deinococcaceae</taxon>
        <taxon>Deinococcus</taxon>
    </lineage>
</organism>
<evidence type="ECO:0000313" key="5">
    <source>
        <dbReference type="Proteomes" id="UP001597475"/>
    </source>
</evidence>
<name>A0ABW5NZ92_9DEIO</name>
<gene>
    <name evidence="4" type="ORF">ACFSR9_01460</name>
</gene>
<dbReference type="NCBIfam" id="NF040493">
    <property type="entry name" value="TA_anti_VapB"/>
    <property type="match status" value="1"/>
</dbReference>
<dbReference type="InterPro" id="IPR047976">
    <property type="entry name" value="Anti_VapB2-like"/>
</dbReference>
<dbReference type="SMART" id="SM00966">
    <property type="entry name" value="SpoVT_AbrB"/>
    <property type="match status" value="1"/>
</dbReference>
<evidence type="ECO:0000256" key="1">
    <source>
        <dbReference type="ARBA" id="ARBA00007924"/>
    </source>
</evidence>
<dbReference type="PANTHER" id="PTHR37550">
    <property type="entry name" value="ANTITOXIN VAPB1"/>
    <property type="match status" value="1"/>
</dbReference>
<feature type="domain" description="SpoVT-AbrB" evidence="3">
    <location>
        <begin position="3"/>
        <end position="43"/>
    </location>
</feature>
<dbReference type="InterPro" id="IPR051734">
    <property type="entry name" value="VapB_TA_antitoxins"/>
</dbReference>
<comment type="similarity">
    <text evidence="1">Belongs to the VapB family.</text>
</comment>
<dbReference type="Gene3D" id="2.10.260.10">
    <property type="match status" value="1"/>
</dbReference>
<dbReference type="PANTHER" id="PTHR37550:SF3">
    <property type="entry name" value="ANTITOXIN VAPB1"/>
    <property type="match status" value="1"/>
</dbReference>
<protein>
    <submittedName>
        <fullName evidence="4">Antitoxin</fullName>
    </submittedName>
</protein>
<dbReference type="InterPro" id="IPR007159">
    <property type="entry name" value="SpoVT-AbrB_dom"/>
</dbReference>